<reference evidence="3 4" key="1">
    <citation type="submission" date="2016-11" db="EMBL/GenBank/DDBJ databases">
        <authorList>
            <person name="Jaros S."/>
            <person name="Januszkiewicz K."/>
            <person name="Wedrychowicz H."/>
        </authorList>
    </citation>
    <scope>NUCLEOTIDE SEQUENCE [LARGE SCALE GENOMIC DNA]</scope>
    <source>
        <strain evidence="3 4">DSM 17737</strain>
    </source>
</reference>
<dbReference type="EMBL" id="FSRE01000001">
    <property type="protein sequence ID" value="SIN68313.1"/>
    <property type="molecule type" value="Genomic_DNA"/>
</dbReference>
<dbReference type="AlphaFoldDB" id="A0A1N6DCA1"/>
<proteinExistence type="inferred from homology"/>
<protein>
    <recommendedName>
        <fullName evidence="2">MEMO1 family protein SAMN05443662_0026</fullName>
    </recommendedName>
</protein>
<organism evidence="3 4">
    <name type="scientific">Sulfurivirga caldicuralii</name>
    <dbReference type="NCBI Taxonomy" id="364032"/>
    <lineage>
        <taxon>Bacteria</taxon>
        <taxon>Pseudomonadati</taxon>
        <taxon>Pseudomonadota</taxon>
        <taxon>Gammaproteobacteria</taxon>
        <taxon>Thiotrichales</taxon>
        <taxon>Piscirickettsiaceae</taxon>
        <taxon>Sulfurivirga</taxon>
    </lineage>
</organism>
<comment type="similarity">
    <text evidence="1 2">Belongs to the MEMO1 family.</text>
</comment>
<dbReference type="Gene3D" id="3.40.830.10">
    <property type="entry name" value="LigB-like"/>
    <property type="match status" value="1"/>
</dbReference>
<dbReference type="HAMAP" id="MF_00055">
    <property type="entry name" value="MEMO1"/>
    <property type="match status" value="1"/>
</dbReference>
<dbReference type="RefSeq" id="WP_074200381.1">
    <property type="nucleotide sequence ID" value="NZ_FSRE01000001.1"/>
</dbReference>
<dbReference type="NCBIfam" id="TIGR04336">
    <property type="entry name" value="AmmeMemoSam_B"/>
    <property type="match status" value="1"/>
</dbReference>
<dbReference type="STRING" id="364032.SAMN05443662_0026"/>
<name>A0A1N6DCA1_9GAMM</name>
<sequence>MEGLRIRPPAVAGMFYPADAAELDVMLEQWLSERPPVPREDPPRALIVPHAGYVYSGEAAARAFSLWKGADQIETVVVVGPAHRVPFYGIATVSADALATPLGTVPVDTALRDELVQRFDFVGYLDEAHAPEHSLEVELPFIQKTVPQAKVVPLLNGQISAEEEGALFEYLWNKPGVYFVISSDLSHYHPYEEACLIDAQTAHLIESGRWDQLTGERACGFKGIQGLLQVAERHPLEMARLALVNSGDTAGPKDQVVGYGAWAIWDATTQ</sequence>
<evidence type="ECO:0000256" key="1">
    <source>
        <dbReference type="ARBA" id="ARBA00006315"/>
    </source>
</evidence>
<evidence type="ECO:0000256" key="2">
    <source>
        <dbReference type="HAMAP-Rule" id="MF_00055"/>
    </source>
</evidence>
<dbReference type="CDD" id="cd07361">
    <property type="entry name" value="MEMO_like"/>
    <property type="match status" value="1"/>
</dbReference>
<dbReference type="Pfam" id="PF01875">
    <property type="entry name" value="Memo"/>
    <property type="match status" value="1"/>
</dbReference>
<keyword evidence="4" id="KW-1185">Reference proteome</keyword>
<accession>A0A1N6DCA1</accession>
<gene>
    <name evidence="3" type="ORF">SAMN05443662_0026</name>
</gene>
<dbReference type="PANTHER" id="PTHR11060:SF0">
    <property type="entry name" value="PROTEIN MEMO1"/>
    <property type="match status" value="1"/>
</dbReference>
<dbReference type="InterPro" id="IPR002737">
    <property type="entry name" value="MEMO1_fam"/>
</dbReference>
<dbReference type="Proteomes" id="UP000198461">
    <property type="component" value="Unassembled WGS sequence"/>
</dbReference>
<evidence type="ECO:0000313" key="3">
    <source>
        <dbReference type="EMBL" id="SIN68313.1"/>
    </source>
</evidence>
<evidence type="ECO:0000313" key="4">
    <source>
        <dbReference type="Proteomes" id="UP000198461"/>
    </source>
</evidence>
<dbReference type="PANTHER" id="PTHR11060">
    <property type="entry name" value="PROTEIN MEMO1"/>
    <property type="match status" value="1"/>
</dbReference>